<dbReference type="GO" id="GO:0071424">
    <property type="term" value="F:rRNA (cytosine-N4-)-methyltransferase activity"/>
    <property type="evidence" value="ECO:0007669"/>
    <property type="project" value="UniProtKB-UniRule"/>
</dbReference>
<evidence type="ECO:0000256" key="3">
    <source>
        <dbReference type="ARBA" id="ARBA00022603"/>
    </source>
</evidence>
<proteinExistence type="inferred from homology"/>
<feature type="region of interest" description="Disordered" evidence="7">
    <location>
        <begin position="278"/>
        <end position="304"/>
    </location>
</feature>
<evidence type="ECO:0000313" key="8">
    <source>
        <dbReference type="EMBL" id="HIW86002.1"/>
    </source>
</evidence>
<dbReference type="Pfam" id="PF01795">
    <property type="entry name" value="Methyltransf_5"/>
    <property type="match status" value="1"/>
</dbReference>
<evidence type="ECO:0000256" key="6">
    <source>
        <dbReference type="HAMAP-Rule" id="MF_01007"/>
    </source>
</evidence>
<dbReference type="FunFam" id="1.10.150.170:FF:000003">
    <property type="entry name" value="Ribosomal RNA small subunit methyltransferase H"/>
    <property type="match status" value="1"/>
</dbReference>
<dbReference type="EMBL" id="DXGE01000024">
    <property type="protein sequence ID" value="HIW86002.1"/>
    <property type="molecule type" value="Genomic_DNA"/>
</dbReference>
<comment type="subcellular location">
    <subcellularLocation>
        <location evidence="6">Cytoplasm</location>
    </subcellularLocation>
</comment>
<dbReference type="GO" id="GO:0070475">
    <property type="term" value="P:rRNA base methylation"/>
    <property type="evidence" value="ECO:0007669"/>
    <property type="project" value="UniProtKB-UniRule"/>
</dbReference>
<keyword evidence="6" id="KW-0963">Cytoplasm</keyword>
<comment type="function">
    <text evidence="6">Specifically methylates the N4 position of cytidine in position 1402 (C1402) of 16S rRNA.</text>
</comment>
<evidence type="ECO:0000256" key="2">
    <source>
        <dbReference type="ARBA" id="ARBA00022552"/>
    </source>
</evidence>
<dbReference type="PANTHER" id="PTHR11265:SF0">
    <property type="entry name" value="12S RRNA N4-METHYLCYTIDINE METHYLTRANSFERASE"/>
    <property type="match status" value="1"/>
</dbReference>
<evidence type="ECO:0000256" key="7">
    <source>
        <dbReference type="SAM" id="MobiDB-lite"/>
    </source>
</evidence>
<feature type="binding site" evidence="6">
    <location>
        <position position="97"/>
    </location>
    <ligand>
        <name>S-adenosyl-L-methionine</name>
        <dbReference type="ChEBI" id="CHEBI:59789"/>
    </ligand>
</feature>
<feature type="binding site" evidence="6">
    <location>
        <position position="104"/>
    </location>
    <ligand>
        <name>S-adenosyl-L-methionine</name>
        <dbReference type="ChEBI" id="CHEBI:59789"/>
    </ligand>
</feature>
<dbReference type="PIRSF" id="PIRSF004486">
    <property type="entry name" value="MraW"/>
    <property type="match status" value="1"/>
</dbReference>
<reference evidence="8" key="2">
    <citation type="submission" date="2021-04" db="EMBL/GenBank/DDBJ databases">
        <authorList>
            <person name="Gilroy R."/>
        </authorList>
    </citation>
    <scope>NUCLEOTIDE SEQUENCE</scope>
    <source>
        <strain evidence="8">421</strain>
    </source>
</reference>
<dbReference type="InterPro" id="IPR029063">
    <property type="entry name" value="SAM-dependent_MTases_sf"/>
</dbReference>
<keyword evidence="5 6" id="KW-0949">S-adenosyl-L-methionine</keyword>
<comment type="catalytic activity">
    <reaction evidence="6">
        <text>cytidine(1402) in 16S rRNA + S-adenosyl-L-methionine = N(4)-methylcytidine(1402) in 16S rRNA + S-adenosyl-L-homocysteine + H(+)</text>
        <dbReference type="Rhea" id="RHEA:42928"/>
        <dbReference type="Rhea" id="RHEA-COMP:10286"/>
        <dbReference type="Rhea" id="RHEA-COMP:10287"/>
        <dbReference type="ChEBI" id="CHEBI:15378"/>
        <dbReference type="ChEBI" id="CHEBI:57856"/>
        <dbReference type="ChEBI" id="CHEBI:59789"/>
        <dbReference type="ChEBI" id="CHEBI:74506"/>
        <dbReference type="ChEBI" id="CHEBI:82748"/>
        <dbReference type="EC" id="2.1.1.199"/>
    </reaction>
</comment>
<accession>A0A9D1RG50</accession>
<comment type="similarity">
    <text evidence="1 6">Belongs to the methyltransferase superfamily. RsmH family.</text>
</comment>
<feature type="compositionally biased region" description="Basic and acidic residues" evidence="7">
    <location>
        <begin position="278"/>
        <end position="292"/>
    </location>
</feature>
<dbReference type="Gene3D" id="3.40.50.150">
    <property type="entry name" value="Vaccinia Virus protein VP39"/>
    <property type="match status" value="1"/>
</dbReference>
<sequence>MEFVHKSVLFDESIKALALDKSKTVVDGTAGGGGHSREIAKLAGRLVAVDRDPDAVQVLKERLAQFDNVTVVNDNFSNIKNILKSLDINGIDGFLLDLGVSSFQLDSARRGFSFHKDAPLDMRMSKNGLSAYDVVNGYDEHSLADIIYRYGEEKYSRSIAKNIVIRRQEKPIETTFELVDVIRQSMPAKELKKGHPARKTFQAIRIEVNGELESLKKALDDAFDCLNPGGIIAVISFHSLEDRIVKEKFAEWTRGCTCPKEFPVCVCGNKPKGELLFRSKTPSEKELEENPRARSSRLRAFKKY</sequence>
<protein>
    <recommendedName>
        <fullName evidence="6">Ribosomal RNA small subunit methyltransferase H</fullName>
        <ecNumber evidence="6">2.1.1.199</ecNumber>
    </recommendedName>
    <alternativeName>
        <fullName evidence="6">16S rRNA m(4)C1402 methyltransferase</fullName>
    </alternativeName>
    <alternativeName>
        <fullName evidence="6">rRNA (cytosine-N(4)-)-methyltransferase RsmH</fullName>
    </alternativeName>
</protein>
<keyword evidence="3 6" id="KW-0489">Methyltransferase</keyword>
<feature type="binding site" evidence="6">
    <location>
        <position position="50"/>
    </location>
    <ligand>
        <name>S-adenosyl-L-methionine</name>
        <dbReference type="ChEBI" id="CHEBI:59789"/>
    </ligand>
</feature>
<evidence type="ECO:0000256" key="5">
    <source>
        <dbReference type="ARBA" id="ARBA00022691"/>
    </source>
</evidence>
<keyword evidence="4 6" id="KW-0808">Transferase</keyword>
<feature type="compositionally biased region" description="Basic residues" evidence="7">
    <location>
        <begin position="294"/>
        <end position="304"/>
    </location>
</feature>
<dbReference type="SUPFAM" id="SSF53335">
    <property type="entry name" value="S-adenosyl-L-methionine-dependent methyltransferases"/>
    <property type="match status" value="1"/>
</dbReference>
<dbReference type="AlphaFoldDB" id="A0A9D1RG50"/>
<dbReference type="GO" id="GO:0005737">
    <property type="term" value="C:cytoplasm"/>
    <property type="evidence" value="ECO:0007669"/>
    <property type="project" value="UniProtKB-SubCell"/>
</dbReference>
<dbReference type="EC" id="2.1.1.199" evidence="6"/>
<dbReference type="CDD" id="cd02440">
    <property type="entry name" value="AdoMet_MTases"/>
    <property type="match status" value="1"/>
</dbReference>
<comment type="caution">
    <text evidence="8">The sequence shown here is derived from an EMBL/GenBank/DDBJ whole genome shotgun (WGS) entry which is preliminary data.</text>
</comment>
<reference evidence="8" key="1">
    <citation type="journal article" date="2021" name="PeerJ">
        <title>Extensive microbial diversity within the chicken gut microbiome revealed by metagenomics and culture.</title>
        <authorList>
            <person name="Gilroy R."/>
            <person name="Ravi A."/>
            <person name="Getino M."/>
            <person name="Pursley I."/>
            <person name="Horton D.L."/>
            <person name="Alikhan N.F."/>
            <person name="Baker D."/>
            <person name="Gharbi K."/>
            <person name="Hall N."/>
            <person name="Watson M."/>
            <person name="Adriaenssens E.M."/>
            <person name="Foster-Nyarko E."/>
            <person name="Jarju S."/>
            <person name="Secka A."/>
            <person name="Antonio M."/>
            <person name="Oren A."/>
            <person name="Chaudhuri R.R."/>
            <person name="La Ragione R."/>
            <person name="Hildebrand F."/>
            <person name="Pallen M.J."/>
        </authorList>
    </citation>
    <scope>NUCLEOTIDE SEQUENCE</scope>
    <source>
        <strain evidence="8">421</strain>
    </source>
</reference>
<feature type="binding site" evidence="6">
    <location>
        <begin position="33"/>
        <end position="35"/>
    </location>
    <ligand>
        <name>S-adenosyl-L-methionine</name>
        <dbReference type="ChEBI" id="CHEBI:59789"/>
    </ligand>
</feature>
<evidence type="ECO:0000256" key="4">
    <source>
        <dbReference type="ARBA" id="ARBA00022679"/>
    </source>
</evidence>
<evidence type="ECO:0000256" key="1">
    <source>
        <dbReference type="ARBA" id="ARBA00010396"/>
    </source>
</evidence>
<feature type="binding site" evidence="6">
    <location>
        <position position="76"/>
    </location>
    <ligand>
        <name>S-adenosyl-L-methionine</name>
        <dbReference type="ChEBI" id="CHEBI:59789"/>
    </ligand>
</feature>
<evidence type="ECO:0000313" key="9">
    <source>
        <dbReference type="Proteomes" id="UP000824205"/>
    </source>
</evidence>
<dbReference type="Proteomes" id="UP000824205">
    <property type="component" value="Unassembled WGS sequence"/>
</dbReference>
<dbReference type="NCBIfam" id="TIGR00006">
    <property type="entry name" value="16S rRNA (cytosine(1402)-N(4))-methyltransferase RsmH"/>
    <property type="match status" value="1"/>
</dbReference>
<name>A0A9D1RG50_9FIRM</name>
<dbReference type="Gene3D" id="1.10.150.170">
    <property type="entry name" value="Putative methyltransferase TM0872, insert domain"/>
    <property type="match status" value="1"/>
</dbReference>
<dbReference type="PANTHER" id="PTHR11265">
    <property type="entry name" value="S-ADENOSYL-METHYLTRANSFERASE MRAW"/>
    <property type="match status" value="1"/>
</dbReference>
<dbReference type="InterPro" id="IPR002903">
    <property type="entry name" value="RsmH"/>
</dbReference>
<dbReference type="InterPro" id="IPR023397">
    <property type="entry name" value="SAM-dep_MeTrfase_MraW_recog"/>
</dbReference>
<organism evidence="8 9">
    <name type="scientific">Candidatus Eubacterium faecipullorum</name>
    <dbReference type="NCBI Taxonomy" id="2838571"/>
    <lineage>
        <taxon>Bacteria</taxon>
        <taxon>Bacillati</taxon>
        <taxon>Bacillota</taxon>
        <taxon>Clostridia</taxon>
        <taxon>Eubacteriales</taxon>
        <taxon>Eubacteriaceae</taxon>
        <taxon>Eubacterium</taxon>
    </lineage>
</organism>
<dbReference type="SUPFAM" id="SSF81799">
    <property type="entry name" value="Putative methyltransferase TM0872, insert domain"/>
    <property type="match status" value="1"/>
</dbReference>
<gene>
    <name evidence="6 8" type="primary">rsmH</name>
    <name evidence="8" type="ORF">IAA48_05845</name>
</gene>
<dbReference type="HAMAP" id="MF_01007">
    <property type="entry name" value="16SrRNA_methyltr_H"/>
    <property type="match status" value="1"/>
</dbReference>
<keyword evidence="2 6" id="KW-0698">rRNA processing</keyword>